<dbReference type="InterPro" id="IPR009739">
    <property type="entry name" value="LprI-like_N"/>
</dbReference>
<dbReference type="Gene3D" id="1.20.1270.180">
    <property type="match status" value="1"/>
</dbReference>
<reference evidence="2 3" key="1">
    <citation type="submission" date="2021-08" db="EMBL/GenBank/DDBJ databases">
        <title>Comparative Genomics Analysis of the Genus Qipengyuania Reveals Extensive Genetic Diversity and Metabolic Versatility, Including the Description of Fifteen Novel Species.</title>
        <authorList>
            <person name="Liu Y."/>
        </authorList>
    </citation>
    <scope>NUCLEOTIDE SEQUENCE [LARGE SCALE GENOMIC DNA]</scope>
    <source>
        <strain evidence="2 3">1NDH13</strain>
    </source>
</reference>
<protein>
    <submittedName>
        <fullName evidence="2">DUF1311 domain-containing protein</fullName>
    </submittedName>
</protein>
<dbReference type="Pfam" id="PF07007">
    <property type="entry name" value="LprI"/>
    <property type="match status" value="1"/>
</dbReference>
<evidence type="ECO:0000259" key="1">
    <source>
        <dbReference type="Pfam" id="PF07007"/>
    </source>
</evidence>
<dbReference type="EMBL" id="CP081295">
    <property type="protein sequence ID" value="QZD89330.1"/>
    <property type="molecule type" value="Genomic_DNA"/>
</dbReference>
<sequence length="153" mass="17210">MGVHTFVRPAYRRPDLFLLPLVFLAAAQGQPDVASPACDQARADEGIQPEINRCAHADFLAADAELNALWKRTAALMRRLDDEFAPYHDERPGYFDSLLASQRAWLAYRDAHCVNEGYWARSGSMEPMLVSGCLAALTNQRTEQLRQLAEYPE</sequence>
<dbReference type="Proteomes" id="UP000824281">
    <property type="component" value="Chromosome"/>
</dbReference>
<name>A0ABX8ZJZ0_9SPHN</name>
<keyword evidence="3" id="KW-1185">Reference proteome</keyword>
<proteinExistence type="predicted"/>
<feature type="domain" description="Lysozyme inhibitor LprI-like N-terminal" evidence="1">
    <location>
        <begin position="38"/>
        <end position="145"/>
    </location>
</feature>
<evidence type="ECO:0000313" key="2">
    <source>
        <dbReference type="EMBL" id="QZD89330.1"/>
    </source>
</evidence>
<organism evidence="2 3">
    <name type="scientific">Qipengyuania aurantiaca</name>
    <dbReference type="NCBI Taxonomy" id="2867233"/>
    <lineage>
        <taxon>Bacteria</taxon>
        <taxon>Pseudomonadati</taxon>
        <taxon>Pseudomonadota</taxon>
        <taxon>Alphaproteobacteria</taxon>
        <taxon>Sphingomonadales</taxon>
        <taxon>Erythrobacteraceae</taxon>
        <taxon>Qipengyuania</taxon>
    </lineage>
</organism>
<evidence type="ECO:0000313" key="3">
    <source>
        <dbReference type="Proteomes" id="UP000824281"/>
    </source>
</evidence>
<accession>A0ABX8ZJZ0</accession>
<gene>
    <name evidence="2" type="ORF">K3148_10955</name>
</gene>